<feature type="region of interest" description="Disordered" evidence="1">
    <location>
        <begin position="155"/>
        <end position="180"/>
    </location>
</feature>
<dbReference type="EMBL" id="JBHTCG010000007">
    <property type="protein sequence ID" value="MFC7383052.1"/>
    <property type="molecule type" value="Genomic_DNA"/>
</dbReference>
<evidence type="ECO:0000256" key="2">
    <source>
        <dbReference type="SAM" id="SignalP"/>
    </source>
</evidence>
<dbReference type="Proteomes" id="UP001596496">
    <property type="component" value="Unassembled WGS sequence"/>
</dbReference>
<organism evidence="3 4">
    <name type="scientific">Sphaerisporangium rhizosphaerae</name>
    <dbReference type="NCBI Taxonomy" id="2269375"/>
    <lineage>
        <taxon>Bacteria</taxon>
        <taxon>Bacillati</taxon>
        <taxon>Actinomycetota</taxon>
        <taxon>Actinomycetes</taxon>
        <taxon>Streptosporangiales</taxon>
        <taxon>Streptosporangiaceae</taxon>
        <taxon>Sphaerisporangium</taxon>
    </lineage>
</organism>
<sequence>MIRRRGPGLTRGAAALTALAALVSFGAGCTPAPKGVLAVERAADGGARLLLADCPGYLAKDFSVLADTDTGGTGGGGPAAWSVHNGGWTSSVRAIRLFQNPPAGWRATGSELTALREGVPYVATVSGAMGERSLKGRVPFTAADLAGLGNGQVLASDGGDGNTTMGRDDFLRGDPDRCRP</sequence>
<name>A0ABW2P248_9ACTN</name>
<keyword evidence="4" id="KW-1185">Reference proteome</keyword>
<evidence type="ECO:0000313" key="3">
    <source>
        <dbReference type="EMBL" id="MFC7383052.1"/>
    </source>
</evidence>
<feature type="signal peptide" evidence="2">
    <location>
        <begin position="1"/>
        <end position="20"/>
    </location>
</feature>
<evidence type="ECO:0008006" key="5">
    <source>
        <dbReference type="Google" id="ProtNLM"/>
    </source>
</evidence>
<dbReference type="RefSeq" id="WP_380826447.1">
    <property type="nucleotide sequence ID" value="NZ_JBHTCG010000007.1"/>
</dbReference>
<feature type="compositionally biased region" description="Basic and acidic residues" evidence="1">
    <location>
        <begin position="166"/>
        <end position="180"/>
    </location>
</feature>
<proteinExistence type="predicted"/>
<feature type="chain" id="PRO_5046518719" description="Lipoprotein" evidence="2">
    <location>
        <begin position="21"/>
        <end position="180"/>
    </location>
</feature>
<evidence type="ECO:0000256" key="1">
    <source>
        <dbReference type="SAM" id="MobiDB-lite"/>
    </source>
</evidence>
<protein>
    <recommendedName>
        <fullName evidence="5">Lipoprotein</fullName>
    </recommendedName>
</protein>
<gene>
    <name evidence="3" type="ORF">ACFQSB_12600</name>
</gene>
<reference evidence="4" key="1">
    <citation type="journal article" date="2019" name="Int. J. Syst. Evol. Microbiol.">
        <title>The Global Catalogue of Microorganisms (GCM) 10K type strain sequencing project: providing services to taxonomists for standard genome sequencing and annotation.</title>
        <authorList>
            <consortium name="The Broad Institute Genomics Platform"/>
            <consortium name="The Broad Institute Genome Sequencing Center for Infectious Disease"/>
            <person name="Wu L."/>
            <person name="Ma J."/>
        </authorList>
    </citation>
    <scope>NUCLEOTIDE SEQUENCE [LARGE SCALE GENOMIC DNA]</scope>
    <source>
        <strain evidence="4">CECT 7649</strain>
    </source>
</reference>
<dbReference type="PROSITE" id="PS51257">
    <property type="entry name" value="PROKAR_LIPOPROTEIN"/>
    <property type="match status" value="1"/>
</dbReference>
<keyword evidence="2" id="KW-0732">Signal</keyword>
<evidence type="ECO:0000313" key="4">
    <source>
        <dbReference type="Proteomes" id="UP001596496"/>
    </source>
</evidence>
<comment type="caution">
    <text evidence="3">The sequence shown here is derived from an EMBL/GenBank/DDBJ whole genome shotgun (WGS) entry which is preliminary data.</text>
</comment>
<accession>A0ABW2P248</accession>